<name>A0A8S9H0R6_BRACR</name>
<dbReference type="InterPro" id="IPR013210">
    <property type="entry name" value="LRR_N_plant-typ"/>
</dbReference>
<evidence type="ECO:0000256" key="4">
    <source>
        <dbReference type="SAM" id="SignalP"/>
    </source>
</evidence>
<keyword evidence="2 4" id="KW-0732">Signal</keyword>
<evidence type="ECO:0000259" key="5">
    <source>
        <dbReference type="Pfam" id="PF08263"/>
    </source>
</evidence>
<dbReference type="Proteomes" id="UP000712281">
    <property type="component" value="Unassembled WGS sequence"/>
</dbReference>
<sequence>MGFAFGKMEQQGPSLRSLISLILLFVLLLRAAGNPEGDALYELKKSLVDDPNNVLQSWDATLVSPCTWFHITCNSENSVIRVDLGNANLSGQLVPQLRHLPSLQYLWIFGKVVSEVSNLRILLLYDSSLSFLKHRLPVFSTACALL</sequence>
<comment type="caution">
    <text evidence="6">The sequence shown here is derived from an EMBL/GenBank/DDBJ whole genome shotgun (WGS) entry which is preliminary data.</text>
</comment>
<reference evidence="6" key="1">
    <citation type="submission" date="2019-12" db="EMBL/GenBank/DDBJ databases">
        <title>Genome sequencing and annotation of Brassica cretica.</title>
        <authorList>
            <person name="Studholme D.J."/>
            <person name="Sarris P.F."/>
        </authorList>
    </citation>
    <scope>NUCLEOTIDE SEQUENCE</scope>
    <source>
        <strain evidence="6">PFS-001/15</strain>
        <tissue evidence="6">Leaf</tissue>
    </source>
</reference>
<dbReference type="Gene3D" id="3.80.10.10">
    <property type="entry name" value="Ribonuclease Inhibitor"/>
    <property type="match status" value="1"/>
</dbReference>
<dbReference type="PANTHER" id="PTHR47988">
    <property type="entry name" value="SOMATIC EMBRYOGENESIS RECEPTOR KINASE 1"/>
    <property type="match status" value="1"/>
</dbReference>
<evidence type="ECO:0000256" key="1">
    <source>
        <dbReference type="ARBA" id="ARBA00022614"/>
    </source>
</evidence>
<dbReference type="EMBL" id="QGKW02001988">
    <property type="protein sequence ID" value="KAF2550434.1"/>
    <property type="molecule type" value="Genomic_DNA"/>
</dbReference>
<protein>
    <recommendedName>
        <fullName evidence="5">Leucine-rich repeat-containing N-terminal plant-type domain-containing protein</fullName>
    </recommendedName>
</protein>
<dbReference type="AlphaFoldDB" id="A0A8S9H0R6"/>
<keyword evidence="1" id="KW-0433">Leucine-rich repeat</keyword>
<feature type="chain" id="PRO_5035882963" description="Leucine-rich repeat-containing N-terminal plant-type domain-containing protein" evidence="4">
    <location>
        <begin position="34"/>
        <end position="146"/>
    </location>
</feature>
<proteinExistence type="predicted"/>
<organism evidence="6 7">
    <name type="scientific">Brassica cretica</name>
    <name type="common">Mustard</name>
    <dbReference type="NCBI Taxonomy" id="69181"/>
    <lineage>
        <taxon>Eukaryota</taxon>
        <taxon>Viridiplantae</taxon>
        <taxon>Streptophyta</taxon>
        <taxon>Embryophyta</taxon>
        <taxon>Tracheophyta</taxon>
        <taxon>Spermatophyta</taxon>
        <taxon>Magnoliopsida</taxon>
        <taxon>eudicotyledons</taxon>
        <taxon>Gunneridae</taxon>
        <taxon>Pentapetalae</taxon>
        <taxon>rosids</taxon>
        <taxon>malvids</taxon>
        <taxon>Brassicales</taxon>
        <taxon>Brassicaceae</taxon>
        <taxon>Brassiceae</taxon>
        <taxon>Brassica</taxon>
    </lineage>
</organism>
<feature type="signal peptide" evidence="4">
    <location>
        <begin position="1"/>
        <end position="33"/>
    </location>
</feature>
<gene>
    <name evidence="6" type="ORF">F2Q68_00034211</name>
</gene>
<evidence type="ECO:0000256" key="3">
    <source>
        <dbReference type="ARBA" id="ARBA00022737"/>
    </source>
</evidence>
<keyword evidence="3" id="KW-0677">Repeat</keyword>
<dbReference type="Pfam" id="PF08263">
    <property type="entry name" value="LRRNT_2"/>
    <property type="match status" value="1"/>
</dbReference>
<feature type="domain" description="Leucine-rich repeat-containing N-terminal plant-type" evidence="5">
    <location>
        <begin position="34"/>
        <end position="74"/>
    </location>
</feature>
<dbReference type="InterPro" id="IPR032675">
    <property type="entry name" value="LRR_dom_sf"/>
</dbReference>
<accession>A0A8S9H0R6</accession>
<dbReference type="SUPFAM" id="SSF52058">
    <property type="entry name" value="L domain-like"/>
    <property type="match status" value="1"/>
</dbReference>
<evidence type="ECO:0000313" key="6">
    <source>
        <dbReference type="EMBL" id="KAF2550434.1"/>
    </source>
</evidence>
<evidence type="ECO:0000313" key="7">
    <source>
        <dbReference type="Proteomes" id="UP000712281"/>
    </source>
</evidence>
<evidence type="ECO:0000256" key="2">
    <source>
        <dbReference type="ARBA" id="ARBA00022729"/>
    </source>
</evidence>